<evidence type="ECO:0000256" key="2">
    <source>
        <dbReference type="ARBA" id="ARBA00023136"/>
    </source>
</evidence>
<evidence type="ECO:0000256" key="1">
    <source>
        <dbReference type="ARBA" id="ARBA00004184"/>
    </source>
</evidence>
<name>A0A9P6AQ34_9AGAM</name>
<dbReference type="InterPro" id="IPR019453">
    <property type="entry name" value="VPS39/TGFA1_Znf"/>
</dbReference>
<dbReference type="GO" id="GO:0000329">
    <property type="term" value="C:fungal-type vacuole membrane"/>
    <property type="evidence" value="ECO:0007669"/>
    <property type="project" value="TreeGrafter"/>
</dbReference>
<evidence type="ECO:0000313" key="6">
    <source>
        <dbReference type="Proteomes" id="UP000886523"/>
    </source>
</evidence>
<evidence type="ECO:0000313" key="5">
    <source>
        <dbReference type="EMBL" id="KAF9509816.1"/>
    </source>
</evidence>
<dbReference type="OrthoDB" id="5325112at2759"/>
<reference evidence="5" key="1">
    <citation type="journal article" date="2020" name="Nat. Commun.">
        <title>Large-scale genome sequencing of mycorrhizal fungi provides insights into the early evolution of symbiotic traits.</title>
        <authorList>
            <person name="Miyauchi S."/>
            <person name="Kiss E."/>
            <person name="Kuo A."/>
            <person name="Drula E."/>
            <person name="Kohler A."/>
            <person name="Sanchez-Garcia M."/>
            <person name="Morin E."/>
            <person name="Andreopoulos B."/>
            <person name="Barry K.W."/>
            <person name="Bonito G."/>
            <person name="Buee M."/>
            <person name="Carver A."/>
            <person name="Chen C."/>
            <person name="Cichocki N."/>
            <person name="Clum A."/>
            <person name="Culley D."/>
            <person name="Crous P.W."/>
            <person name="Fauchery L."/>
            <person name="Girlanda M."/>
            <person name="Hayes R.D."/>
            <person name="Keri Z."/>
            <person name="LaButti K."/>
            <person name="Lipzen A."/>
            <person name="Lombard V."/>
            <person name="Magnuson J."/>
            <person name="Maillard F."/>
            <person name="Murat C."/>
            <person name="Nolan M."/>
            <person name="Ohm R.A."/>
            <person name="Pangilinan J."/>
            <person name="Pereira M.F."/>
            <person name="Perotto S."/>
            <person name="Peter M."/>
            <person name="Pfister S."/>
            <person name="Riley R."/>
            <person name="Sitrit Y."/>
            <person name="Stielow J.B."/>
            <person name="Szollosi G."/>
            <person name="Zifcakova L."/>
            <person name="Stursova M."/>
            <person name="Spatafora J.W."/>
            <person name="Tedersoo L."/>
            <person name="Vaario L.M."/>
            <person name="Yamada A."/>
            <person name="Yan M."/>
            <person name="Wang P."/>
            <person name="Xu J."/>
            <person name="Bruns T."/>
            <person name="Baldrian P."/>
            <person name="Vilgalys R."/>
            <person name="Dunand C."/>
            <person name="Henrissat B."/>
            <person name="Grigoriev I.V."/>
            <person name="Hibbett D."/>
            <person name="Nagy L.G."/>
            <person name="Martin F.M."/>
        </authorList>
    </citation>
    <scope>NUCLEOTIDE SEQUENCE</scope>
    <source>
        <strain evidence="5">UP504</strain>
    </source>
</reference>
<gene>
    <name evidence="5" type="ORF">BS47DRAFT_1411338</name>
</gene>
<dbReference type="PROSITE" id="PS50219">
    <property type="entry name" value="CNH"/>
    <property type="match status" value="1"/>
</dbReference>
<evidence type="ECO:0000259" key="4">
    <source>
        <dbReference type="PROSITE" id="PS50219"/>
    </source>
</evidence>
<proteinExistence type="inferred from homology"/>
<dbReference type="Pfam" id="PF10366">
    <property type="entry name" value="Vps39_1"/>
    <property type="match status" value="1"/>
</dbReference>
<comment type="similarity">
    <text evidence="3">Belongs to the VAM6/VPS39 family.</text>
</comment>
<dbReference type="InterPro" id="IPR001180">
    <property type="entry name" value="CNH_dom"/>
</dbReference>
<evidence type="ECO:0000256" key="3">
    <source>
        <dbReference type="ARBA" id="ARBA00038201"/>
    </source>
</evidence>
<keyword evidence="2" id="KW-0472">Membrane</keyword>
<comment type="subcellular location">
    <subcellularLocation>
        <location evidence="1">Endomembrane system</location>
        <topology evidence="1">Peripheral membrane protein</topology>
    </subcellularLocation>
</comment>
<accession>A0A9P6AQ34</accession>
<dbReference type="Proteomes" id="UP000886523">
    <property type="component" value="Unassembled WGS sequence"/>
</dbReference>
<dbReference type="GO" id="GO:0006914">
    <property type="term" value="P:autophagy"/>
    <property type="evidence" value="ECO:0007669"/>
    <property type="project" value="TreeGrafter"/>
</dbReference>
<dbReference type="InterPro" id="IPR019452">
    <property type="entry name" value="VPS39/TGF_beta_rcpt-assoc_1"/>
</dbReference>
<organism evidence="5 6">
    <name type="scientific">Hydnum rufescens UP504</name>
    <dbReference type="NCBI Taxonomy" id="1448309"/>
    <lineage>
        <taxon>Eukaryota</taxon>
        <taxon>Fungi</taxon>
        <taxon>Dikarya</taxon>
        <taxon>Basidiomycota</taxon>
        <taxon>Agaricomycotina</taxon>
        <taxon>Agaricomycetes</taxon>
        <taxon>Cantharellales</taxon>
        <taxon>Hydnaceae</taxon>
        <taxon>Hydnum</taxon>
    </lineage>
</organism>
<sequence>MPPFVPVALLHGIKERVDALLLQGMGYSHHAFGGEGYVGGVLFGRKLMLLVGDNGYTSSLIETKPNFTRRSMEQLGYIRDANSLVALSDGTVTLFPLPKLGPPTPLTQAFGALAFAIQSSVQLLLPDGGMSSSFGGNQEGEPTVVSQLVIGCRRKIVIYTWKDGEAQDVKELNLPHSPRGMAFCNPQMLVLAYGPADHAIVYLNTMSVAELSFPSTSSANAGLGMAKVGMGALTGLGGYMGLGVKANKPSVIQLGDGEALVTKESTSTFIGSDGKPSRPGQIDWSVPPEDVAFIRPFVLSTLPPTTASATLAQSIIKIRSSLSLADVQTLPFPFSSPPDVPTSPPGASLRLLTASPGGKSPACLVTTPTDKVAAAAEGSTIWLLSMQSWGQQIDELVDARKYTDALVLLDTVDRSVLADKDRRISYIRGLQAVSLFSEGNFDEAINTFLELDINPAKVVSLYPDSIAGRLAKPRDQWITLFGGKPSHVGTPFVDGGGQTGSGAVITTEATDVTVSSADVQATVPSGEGKIISPTNQTNRQSVETLLRYLSDRRPKLSGALATHNISPSRSFELPFLSETTVDDLLALPDAPLLALVPNQLLLFAQIVDTALFKSYLVIRPGLVGSLCRLDNWCEVSEVEEVLRERKGKKMHEKALALLHDLSKEKVDLNDKLEPAIRYLQKLGPEHLPLIFNSAQWVIDADHGLGLQIFTAEEVQLPRGRVADFLMGIDATLCIGFIENLIDELGETDSTFHDRLADLYLKGALDSRQTEEARQAAYAKLLRFVRDSRSYRPDRLFSRLPPNSRAILLGRLGKHEAALEIYVYRLHDYSEAEEYCKSVYNSSPDPTGVFLTLLRIYLRPTPPSSSSPSGASPTILNALLIPAIDLISRHSPRMDPVEVLKLLPPLVPASDVRAFLLESLNGPRIQTQVLREIWKAKEHDADAKLINLQGKRARVTDSRICPQCHKRLGNSAIAVHAPRGEVTHYQCREAFATQKLSQEADRRF</sequence>
<dbReference type="GO" id="GO:0012505">
    <property type="term" value="C:endomembrane system"/>
    <property type="evidence" value="ECO:0007669"/>
    <property type="project" value="UniProtKB-SubCell"/>
</dbReference>
<dbReference type="PANTHER" id="PTHR12894">
    <property type="entry name" value="CNH DOMAIN CONTAINING"/>
    <property type="match status" value="1"/>
</dbReference>
<dbReference type="Pfam" id="PF10367">
    <property type="entry name" value="zf-Vps39_C"/>
    <property type="match status" value="1"/>
</dbReference>
<dbReference type="AlphaFoldDB" id="A0A9P6AQ34"/>
<keyword evidence="6" id="KW-1185">Reference proteome</keyword>
<protein>
    <recommendedName>
        <fullName evidence="4">CNH domain-containing protein</fullName>
    </recommendedName>
</protein>
<feature type="domain" description="CNH" evidence="4">
    <location>
        <begin position="28"/>
        <end position="345"/>
    </location>
</feature>
<dbReference type="Pfam" id="PF00780">
    <property type="entry name" value="CNH"/>
    <property type="match status" value="1"/>
</dbReference>
<dbReference type="GO" id="GO:0034058">
    <property type="term" value="P:endosomal vesicle fusion"/>
    <property type="evidence" value="ECO:0007669"/>
    <property type="project" value="TreeGrafter"/>
</dbReference>
<dbReference type="PANTHER" id="PTHR12894:SF49">
    <property type="entry name" value="VAM6_VPS39-LIKE PROTEIN"/>
    <property type="match status" value="1"/>
</dbReference>
<dbReference type="EMBL" id="MU129028">
    <property type="protein sequence ID" value="KAF9509816.1"/>
    <property type="molecule type" value="Genomic_DNA"/>
</dbReference>
<comment type="caution">
    <text evidence="5">The sequence shown here is derived from an EMBL/GenBank/DDBJ whole genome shotgun (WGS) entry which is preliminary data.</text>
</comment>
<dbReference type="InterPro" id="IPR032914">
    <property type="entry name" value="Vam6/VPS39/TRAP1"/>
</dbReference>